<dbReference type="SUPFAM" id="SSF51735">
    <property type="entry name" value="NAD(P)-binding Rossmann-fold domains"/>
    <property type="match status" value="1"/>
</dbReference>
<evidence type="ECO:0000259" key="4">
    <source>
        <dbReference type="Pfam" id="PF02558"/>
    </source>
</evidence>
<dbReference type="Gene3D" id="1.10.1040.10">
    <property type="entry name" value="N-(1-d-carboxylethyl)-l-norvaline Dehydrogenase, domain 2"/>
    <property type="match status" value="1"/>
</dbReference>
<dbReference type="Proteomes" id="UP000593846">
    <property type="component" value="Chromosome"/>
</dbReference>
<dbReference type="GO" id="GO:0005737">
    <property type="term" value="C:cytoplasm"/>
    <property type="evidence" value="ECO:0007669"/>
    <property type="project" value="TreeGrafter"/>
</dbReference>
<keyword evidence="7" id="KW-1185">Reference proteome</keyword>
<sequence>MKICIVGAGAIGGYLGAKLARAGEDVTLIARGKHLEAIQNRGLEVIMADGSSYRVNPCVATSNINQVGSQDVVILAVKAQSLPAIAPQVSSLYNSDTMVVTAQNGIPWWYFYKHGGEYEGQQIQSVDPQGIIAANIEIDRVIGCVVYPAVELRSPGVIRHIEGDRISLGEIDHTKTERVQKLAQSFKKAGLKAPVRSNIRTEIWVKLWGNLAFNPISALTRATLEQICQYPLTRELARQMMMEAQTIGEKLGIEFSISLEQRINGAEKVGAHKTSMLQDIEAGRPTEVEALLGAVIELGKLTHTPTPYMDTVYANVKLLEKTLHHYL</sequence>
<protein>
    <submittedName>
        <fullName evidence="6">2-dehydropantoate 2-reductase</fullName>
    </submittedName>
</protein>
<dbReference type="Gene3D" id="3.40.50.720">
    <property type="entry name" value="NAD(P)-binding Rossmann-like Domain"/>
    <property type="match status" value="1"/>
</dbReference>
<accession>A0A7U3RZ22</accession>
<dbReference type="InterPro" id="IPR013332">
    <property type="entry name" value="KPR_N"/>
</dbReference>
<dbReference type="AlphaFoldDB" id="A0A7U3RZ22"/>
<dbReference type="FunFam" id="1.10.1040.10:FF:000017">
    <property type="entry name" value="2-dehydropantoate 2-reductase"/>
    <property type="match status" value="1"/>
</dbReference>
<dbReference type="PANTHER" id="PTHR21708:SF45">
    <property type="entry name" value="2-DEHYDROPANTOATE 2-REDUCTASE"/>
    <property type="match status" value="1"/>
</dbReference>
<evidence type="ECO:0000256" key="3">
    <source>
        <dbReference type="ARBA" id="ARBA00023002"/>
    </source>
</evidence>
<evidence type="ECO:0000256" key="2">
    <source>
        <dbReference type="ARBA" id="ARBA00022857"/>
    </source>
</evidence>
<dbReference type="PANTHER" id="PTHR21708">
    <property type="entry name" value="PROBABLE 2-DEHYDROPANTOATE 2-REDUCTASE"/>
    <property type="match status" value="1"/>
</dbReference>
<dbReference type="RefSeq" id="WP_200987423.1">
    <property type="nucleotide sequence ID" value="NZ_CP063311.1"/>
</dbReference>
<comment type="similarity">
    <text evidence="1">Belongs to the ketopantoate reductase family.</text>
</comment>
<evidence type="ECO:0000313" key="6">
    <source>
        <dbReference type="EMBL" id="QOV21780.1"/>
    </source>
</evidence>
<dbReference type="InterPro" id="IPR036291">
    <property type="entry name" value="NAD(P)-bd_dom_sf"/>
</dbReference>
<proteinExistence type="inferred from homology"/>
<feature type="domain" description="Ketopantoate reductase C-terminal" evidence="5">
    <location>
        <begin position="198"/>
        <end position="319"/>
    </location>
</feature>
<dbReference type="EMBL" id="CP063311">
    <property type="protein sequence ID" value="QOV21780.1"/>
    <property type="molecule type" value="Genomic_DNA"/>
</dbReference>
<evidence type="ECO:0000256" key="1">
    <source>
        <dbReference type="ARBA" id="ARBA00007870"/>
    </source>
</evidence>
<dbReference type="InterPro" id="IPR008927">
    <property type="entry name" value="6-PGluconate_DH-like_C_sf"/>
</dbReference>
<dbReference type="InterPro" id="IPR051402">
    <property type="entry name" value="KPR-Related"/>
</dbReference>
<dbReference type="SUPFAM" id="SSF48179">
    <property type="entry name" value="6-phosphogluconate dehydrogenase C-terminal domain-like"/>
    <property type="match status" value="1"/>
</dbReference>
<dbReference type="Pfam" id="PF08546">
    <property type="entry name" value="ApbA_C"/>
    <property type="match status" value="1"/>
</dbReference>
<dbReference type="KEGG" id="aee:IM676_13740"/>
<evidence type="ECO:0000313" key="7">
    <source>
        <dbReference type="Proteomes" id="UP000593846"/>
    </source>
</evidence>
<dbReference type="NCBIfam" id="NF005089">
    <property type="entry name" value="PRK06522.1-4"/>
    <property type="match status" value="1"/>
</dbReference>
<reference evidence="7" key="1">
    <citation type="submission" date="2020-10" db="EMBL/GenBank/DDBJ databases">
        <title>Genome-based taxonomic classification of the species Anabaenopsis elenkinii.</title>
        <authorList>
            <person name="Delbaje E."/>
            <person name="Andreote A.P.D."/>
            <person name="Pellegrinetti T.A."/>
            <person name="Cruz R.B."/>
            <person name="Branco L.H.Z."/>
            <person name="Fiore M.F."/>
        </authorList>
    </citation>
    <scope>NUCLEOTIDE SEQUENCE [LARGE SCALE GENOMIC DNA]</scope>
    <source>
        <strain evidence="7">CCIBt3563</strain>
    </source>
</reference>
<dbReference type="FunFam" id="3.40.50.720:FF:000307">
    <property type="entry name" value="2-dehydropantoate 2-reductase"/>
    <property type="match status" value="1"/>
</dbReference>
<dbReference type="InterPro" id="IPR013752">
    <property type="entry name" value="KPA_reductase"/>
</dbReference>
<gene>
    <name evidence="6" type="ORF">IM676_13740</name>
</gene>
<evidence type="ECO:0000259" key="5">
    <source>
        <dbReference type="Pfam" id="PF08546"/>
    </source>
</evidence>
<keyword evidence="3" id="KW-0560">Oxidoreductase</keyword>
<organism evidence="6 7">
    <name type="scientific">Anabaenopsis elenkinii CCIBt3563</name>
    <dbReference type="NCBI Taxonomy" id="2779889"/>
    <lineage>
        <taxon>Bacteria</taxon>
        <taxon>Bacillati</taxon>
        <taxon>Cyanobacteriota</taxon>
        <taxon>Cyanophyceae</taxon>
        <taxon>Nostocales</taxon>
        <taxon>Nodulariaceae</taxon>
        <taxon>Anabaenopsis</taxon>
    </lineage>
</organism>
<dbReference type="InterPro" id="IPR013328">
    <property type="entry name" value="6PGD_dom2"/>
</dbReference>
<feature type="domain" description="Ketopantoate reductase N-terminal" evidence="4">
    <location>
        <begin position="3"/>
        <end position="172"/>
    </location>
</feature>
<dbReference type="Pfam" id="PF02558">
    <property type="entry name" value="ApbA"/>
    <property type="match status" value="1"/>
</dbReference>
<name>A0A7U3RZ22_9CYAN</name>
<keyword evidence="2" id="KW-0521">NADP</keyword>
<dbReference type="GO" id="GO:0016491">
    <property type="term" value="F:oxidoreductase activity"/>
    <property type="evidence" value="ECO:0007669"/>
    <property type="project" value="UniProtKB-KW"/>
</dbReference>